<dbReference type="EMBL" id="FNVG01000001">
    <property type="protein sequence ID" value="SEF41083.1"/>
    <property type="molecule type" value="Genomic_DNA"/>
</dbReference>
<dbReference type="SUPFAM" id="SSF53850">
    <property type="entry name" value="Periplasmic binding protein-like II"/>
    <property type="match status" value="1"/>
</dbReference>
<dbReference type="Gene3D" id="3.40.190.10">
    <property type="entry name" value="Periplasmic binding protein-like II"/>
    <property type="match status" value="2"/>
</dbReference>
<dbReference type="PANTHER" id="PTHR35936:SF35">
    <property type="entry name" value="L-CYSTINE-BINDING PROTEIN TCYJ"/>
    <property type="match status" value="1"/>
</dbReference>
<dbReference type="RefSeq" id="WP_103878350.1">
    <property type="nucleotide sequence ID" value="NZ_FNVG01000001.1"/>
</dbReference>
<protein>
    <submittedName>
        <fullName evidence="3">ABC-type amino acid transport substrate-binding protein</fullName>
    </submittedName>
</protein>
<dbReference type="PANTHER" id="PTHR35936">
    <property type="entry name" value="MEMBRANE-BOUND LYTIC MUREIN TRANSGLYCOSYLASE F"/>
    <property type="match status" value="1"/>
</dbReference>
<dbReference type="OrthoDB" id="5296159at2"/>
<reference evidence="4" key="1">
    <citation type="submission" date="2016-10" db="EMBL/GenBank/DDBJ databases">
        <authorList>
            <person name="Varghese N."/>
            <person name="Submissions S."/>
        </authorList>
    </citation>
    <scope>NUCLEOTIDE SEQUENCE [LARGE SCALE GENOMIC DNA]</scope>
    <source>
        <strain evidence="4">CGMCC 1.7062</strain>
    </source>
</reference>
<sequence length="257" mass="28967">MKRRAMFIAMLSFPMLASAKGALMINSIDWCPQLCSDPEKEGYVMDTVKKVFEGSPYEIKVSVFPWSRAIKGADSGKAHALLAPAKDEAPSLIYPNEPVGLQRMCFFTNADSDWRYEGVSSLDGKRFGIAADTSVEELNAYISAHSSQFEQIPYNSEYIKRSLTKLKKNRIEAFLFTYSSTVYEMSLLGVSSDFKEAGCASSAPIYLAFTPNSRHNPLVSKAMNYFDSRMKELHKSGEIDKIMKKYGLTDWSQYLQR</sequence>
<feature type="chain" id="PRO_5009283350" evidence="2">
    <location>
        <begin position="20"/>
        <end position="257"/>
    </location>
</feature>
<dbReference type="Proteomes" id="UP000236721">
    <property type="component" value="Unassembled WGS sequence"/>
</dbReference>
<comment type="similarity">
    <text evidence="1">Belongs to the bacterial solute-binding protein 3 family.</text>
</comment>
<name>A0A1H5RRY3_9VIBR</name>
<feature type="signal peptide" evidence="2">
    <location>
        <begin position="1"/>
        <end position="19"/>
    </location>
</feature>
<evidence type="ECO:0000256" key="2">
    <source>
        <dbReference type="SAM" id="SignalP"/>
    </source>
</evidence>
<proteinExistence type="inferred from homology"/>
<dbReference type="AlphaFoldDB" id="A0A1H5RRY3"/>
<evidence type="ECO:0000256" key="1">
    <source>
        <dbReference type="ARBA" id="ARBA00010333"/>
    </source>
</evidence>
<evidence type="ECO:0000313" key="4">
    <source>
        <dbReference type="Proteomes" id="UP000236721"/>
    </source>
</evidence>
<evidence type="ECO:0000313" key="3">
    <source>
        <dbReference type="EMBL" id="SEF41083.1"/>
    </source>
</evidence>
<accession>A0A1H5RRY3</accession>
<keyword evidence="2" id="KW-0732">Signal</keyword>
<organism evidence="3 4">
    <name type="scientific">Vibrio hangzhouensis</name>
    <dbReference type="NCBI Taxonomy" id="462991"/>
    <lineage>
        <taxon>Bacteria</taxon>
        <taxon>Pseudomonadati</taxon>
        <taxon>Pseudomonadota</taxon>
        <taxon>Gammaproteobacteria</taxon>
        <taxon>Vibrionales</taxon>
        <taxon>Vibrionaceae</taxon>
        <taxon>Vibrio</taxon>
    </lineage>
</organism>
<gene>
    <name evidence="3" type="ORF">SAMN04488244_10193</name>
</gene>
<keyword evidence="4" id="KW-1185">Reference proteome</keyword>